<evidence type="ECO:0000256" key="3">
    <source>
        <dbReference type="ARBA" id="ARBA00022692"/>
    </source>
</evidence>
<dbReference type="PANTHER" id="PTHR30625">
    <property type="entry name" value="PROTEIN TOLQ"/>
    <property type="match status" value="1"/>
</dbReference>
<evidence type="ECO:0000256" key="8">
    <source>
        <dbReference type="SAM" id="Phobius"/>
    </source>
</evidence>
<keyword evidence="12" id="KW-1185">Reference proteome</keyword>
<keyword evidence="5 8" id="KW-0472">Membrane</keyword>
<accession>A0A4R2PL87</accession>
<feature type="signal peptide" evidence="9">
    <location>
        <begin position="1"/>
        <end position="25"/>
    </location>
</feature>
<evidence type="ECO:0000256" key="1">
    <source>
        <dbReference type="ARBA" id="ARBA00004651"/>
    </source>
</evidence>
<evidence type="ECO:0000259" key="10">
    <source>
        <dbReference type="Pfam" id="PF01618"/>
    </source>
</evidence>
<evidence type="ECO:0000313" key="12">
    <source>
        <dbReference type="Proteomes" id="UP000295399"/>
    </source>
</evidence>
<dbReference type="InterPro" id="IPR017270">
    <property type="entry name" value="MotA/TolQ/ExbB-rel"/>
</dbReference>
<keyword evidence="6" id="KW-0653">Protein transport</keyword>
<dbReference type="Pfam" id="PF01618">
    <property type="entry name" value="MotA_ExbB"/>
    <property type="match status" value="1"/>
</dbReference>
<keyword evidence="7" id="KW-0175">Coiled coil</keyword>
<comment type="similarity">
    <text evidence="6">Belongs to the exbB/tolQ family.</text>
</comment>
<feature type="coiled-coil region" evidence="7">
    <location>
        <begin position="64"/>
        <end position="133"/>
    </location>
</feature>
<evidence type="ECO:0000256" key="7">
    <source>
        <dbReference type="SAM" id="Coils"/>
    </source>
</evidence>
<feature type="transmembrane region" description="Helical" evidence="8">
    <location>
        <begin position="300"/>
        <end position="325"/>
    </location>
</feature>
<keyword evidence="4 8" id="KW-1133">Transmembrane helix</keyword>
<reference evidence="11 12" key="1">
    <citation type="submission" date="2019-03" db="EMBL/GenBank/DDBJ databases">
        <title>Genomic Encyclopedia of Type Strains, Phase IV (KMG-IV): sequencing the most valuable type-strain genomes for metagenomic binning, comparative biology and taxonomic classification.</title>
        <authorList>
            <person name="Goeker M."/>
        </authorList>
    </citation>
    <scope>NUCLEOTIDE SEQUENCE [LARGE SCALE GENOMIC DNA]</scope>
    <source>
        <strain evidence="11 12">DSM 2132</strain>
    </source>
</reference>
<comment type="caution">
    <text evidence="11">The sequence shown here is derived from an EMBL/GenBank/DDBJ whole genome shotgun (WGS) entry which is preliminary data.</text>
</comment>
<dbReference type="PIRSF" id="PIRSF037714">
    <property type="entry name" value="TolR"/>
    <property type="match status" value="1"/>
</dbReference>
<dbReference type="GO" id="GO:0017038">
    <property type="term" value="P:protein import"/>
    <property type="evidence" value="ECO:0007669"/>
    <property type="project" value="TreeGrafter"/>
</dbReference>
<dbReference type="AlphaFoldDB" id="A0A4R2PL87"/>
<feature type="transmembrane region" description="Helical" evidence="8">
    <location>
        <begin position="426"/>
        <end position="446"/>
    </location>
</feature>
<proteinExistence type="inferred from homology"/>
<gene>
    <name evidence="11" type="ORF">EV659_103253</name>
</gene>
<dbReference type="InParanoid" id="A0A4R2PL87"/>
<organism evidence="11 12">
    <name type="scientific">Rhodothalassium salexigens DSM 2132</name>
    <dbReference type="NCBI Taxonomy" id="1188247"/>
    <lineage>
        <taxon>Bacteria</taxon>
        <taxon>Pseudomonadati</taxon>
        <taxon>Pseudomonadota</taxon>
        <taxon>Alphaproteobacteria</taxon>
        <taxon>Rhodothalassiales</taxon>
        <taxon>Rhodothalassiaceae</taxon>
        <taxon>Rhodothalassium</taxon>
    </lineage>
</organism>
<protein>
    <submittedName>
        <fullName evidence="11">Outer membrane transport energization protein ExbB</fullName>
    </submittedName>
</protein>
<dbReference type="PANTHER" id="PTHR30625:SF11">
    <property type="entry name" value="MOTA_TOLQ_EXBB PROTON CHANNEL DOMAIN-CONTAINING PROTEIN"/>
    <property type="match status" value="1"/>
</dbReference>
<evidence type="ECO:0000256" key="2">
    <source>
        <dbReference type="ARBA" id="ARBA00022475"/>
    </source>
</evidence>
<feature type="domain" description="MotA/TolQ/ExbB proton channel" evidence="10">
    <location>
        <begin position="342"/>
        <end position="462"/>
    </location>
</feature>
<evidence type="ECO:0000256" key="9">
    <source>
        <dbReference type="SAM" id="SignalP"/>
    </source>
</evidence>
<evidence type="ECO:0000256" key="5">
    <source>
        <dbReference type="ARBA" id="ARBA00023136"/>
    </source>
</evidence>
<evidence type="ECO:0000256" key="6">
    <source>
        <dbReference type="RuleBase" id="RU004057"/>
    </source>
</evidence>
<keyword evidence="9" id="KW-0732">Signal</keyword>
<feature type="transmembrane region" description="Helical" evidence="8">
    <location>
        <begin position="390"/>
        <end position="414"/>
    </location>
</feature>
<evidence type="ECO:0000313" key="11">
    <source>
        <dbReference type="EMBL" id="TCP36363.1"/>
    </source>
</evidence>
<sequence length="478" mass="52153">MTMKKILFAAAMAAGLHAFTVPSLAQEAQEAEAPAAPEQPVPESSAASLDELLQDVVQGKLSESEMHQQRVQEFRQQKSEQERLLQQARNEKARLERRSADLEDTRAKNEEELIQLQQQLDEAKGELRELFGVLQQVAGDTRSIVTGSLVSLQTRAKGIDREQALADLIEKSSRASSLPSIDEIEVLWQELQRELTESGKVTQFAYDVISADGTREQVDLVRVGAFNLVSEGKYYTYNASTGEVIELGQQPANYVAGTRQLANAAPAETVRFGLDPTRGQLLQLLIQKPDLMEQVDQGGAIGYIILAMGAFAVLIVIYKVVALLLTQMKVKSQIKSDQANTNNPLGRILSVYQENRSVDVETLELKLDEAILRETPAIERFSTFVKIISAVAPLLGLLGTVTGMIATFQAITLFGTGDPKLMAGGISQALVTTQLGLVVAIPTLLLHSLVAGMSRNIIQILEEQSAGIIALHAEKERA</sequence>
<keyword evidence="6" id="KW-0813">Transport</keyword>
<dbReference type="GO" id="GO:0005886">
    <property type="term" value="C:plasma membrane"/>
    <property type="evidence" value="ECO:0007669"/>
    <property type="project" value="UniProtKB-SubCell"/>
</dbReference>
<dbReference type="InterPro" id="IPR050790">
    <property type="entry name" value="ExbB/TolQ_transport"/>
</dbReference>
<dbReference type="Proteomes" id="UP000295399">
    <property type="component" value="Unassembled WGS sequence"/>
</dbReference>
<name>A0A4R2PL87_RHOSA</name>
<keyword evidence="2" id="KW-1003">Cell membrane</keyword>
<comment type="subcellular location">
    <subcellularLocation>
        <location evidence="1">Cell membrane</location>
        <topology evidence="1">Multi-pass membrane protein</topology>
    </subcellularLocation>
    <subcellularLocation>
        <location evidence="6">Membrane</location>
        <topology evidence="6">Multi-pass membrane protein</topology>
    </subcellularLocation>
</comment>
<keyword evidence="3 8" id="KW-0812">Transmembrane</keyword>
<evidence type="ECO:0000256" key="4">
    <source>
        <dbReference type="ARBA" id="ARBA00022989"/>
    </source>
</evidence>
<dbReference type="EMBL" id="SLXO01000003">
    <property type="protein sequence ID" value="TCP36363.1"/>
    <property type="molecule type" value="Genomic_DNA"/>
</dbReference>
<dbReference type="RefSeq" id="WP_200287650.1">
    <property type="nucleotide sequence ID" value="NZ_JACIGF010000003.1"/>
</dbReference>
<feature type="chain" id="PRO_5020405262" evidence="9">
    <location>
        <begin position="26"/>
        <end position="478"/>
    </location>
</feature>
<dbReference type="InterPro" id="IPR002898">
    <property type="entry name" value="MotA_ExbB_proton_chnl"/>
</dbReference>